<feature type="domain" description="Rieske" evidence="6">
    <location>
        <begin position="19"/>
        <end position="119"/>
    </location>
</feature>
<dbReference type="Proteomes" id="UP001597203">
    <property type="component" value="Unassembled WGS sequence"/>
</dbReference>
<reference evidence="8" key="1">
    <citation type="journal article" date="2019" name="Int. J. Syst. Evol. Microbiol.">
        <title>The Global Catalogue of Microorganisms (GCM) 10K type strain sequencing project: providing services to taxonomists for standard genome sequencing and annotation.</title>
        <authorList>
            <consortium name="The Broad Institute Genomics Platform"/>
            <consortium name="The Broad Institute Genome Sequencing Center for Infectious Disease"/>
            <person name="Wu L."/>
            <person name="Ma J."/>
        </authorList>
    </citation>
    <scope>NUCLEOTIDE SEQUENCE [LARGE SCALE GENOMIC DNA]</scope>
    <source>
        <strain evidence="8">CCUG 54329</strain>
    </source>
</reference>
<keyword evidence="2" id="KW-0479">Metal-binding</keyword>
<dbReference type="InterPro" id="IPR044043">
    <property type="entry name" value="VanA_C_cat"/>
</dbReference>
<evidence type="ECO:0000313" key="8">
    <source>
        <dbReference type="Proteomes" id="UP001597203"/>
    </source>
</evidence>
<keyword evidence="1" id="KW-0001">2Fe-2S</keyword>
<dbReference type="PANTHER" id="PTHR21266">
    <property type="entry name" value="IRON-SULFUR DOMAIN CONTAINING PROTEIN"/>
    <property type="match status" value="1"/>
</dbReference>
<dbReference type="SUPFAM" id="SSF50022">
    <property type="entry name" value="ISP domain"/>
    <property type="match status" value="1"/>
</dbReference>
<dbReference type="Pfam" id="PF00355">
    <property type="entry name" value="Rieske"/>
    <property type="match status" value="1"/>
</dbReference>
<dbReference type="CDD" id="cd08878">
    <property type="entry name" value="RHO_alpha_C_DMO-like"/>
    <property type="match status" value="1"/>
</dbReference>
<evidence type="ECO:0000256" key="3">
    <source>
        <dbReference type="ARBA" id="ARBA00023002"/>
    </source>
</evidence>
<dbReference type="InterPro" id="IPR017941">
    <property type="entry name" value="Rieske_2Fe-2S"/>
</dbReference>
<proteinExistence type="predicted"/>
<keyword evidence="3" id="KW-0560">Oxidoreductase</keyword>
<dbReference type="PROSITE" id="PS51296">
    <property type="entry name" value="RIESKE"/>
    <property type="match status" value="1"/>
</dbReference>
<evidence type="ECO:0000313" key="7">
    <source>
        <dbReference type="EMBL" id="MFD1104534.1"/>
    </source>
</evidence>
<evidence type="ECO:0000256" key="4">
    <source>
        <dbReference type="ARBA" id="ARBA00023004"/>
    </source>
</evidence>
<comment type="caution">
    <text evidence="7">The sequence shown here is derived from an EMBL/GenBank/DDBJ whole genome shotgun (WGS) entry which is preliminary data.</text>
</comment>
<sequence>MEFSPLISDEKAPWPRNAWYVAATSAEIGDRPLGRQICGERMVFFRAGDGQVSALEDFCPHRGAPLSLGFVREGNLVCGYHGLEMGCNGRTAGMPGQRVGGFPPIRTFPVIERYGFIWVWPGDADEAYVDRLHHLPWAEDDGWAYGGGVYHIRCDYRLMIDNLMDLTHETYVHASSIGQREIDEAPVQTRVVGDEVVTSRFMPNVIAPPFWQLALRGAGLDDKGLVDRWQICRFSLPSHVMIEVGVALAGHGGYEADNALKASSIVVDFITPETETSHWYFWGMARQFSVDDAALTDTLCEQQGAVFREDMEMLELQQANLSRYPDRRLLKLNIDAGGVRSRMMIDRAIAEESLTLDAAAT</sequence>
<dbReference type="InterPro" id="IPR036922">
    <property type="entry name" value="Rieske_2Fe-2S_sf"/>
</dbReference>
<accession>A0ABW3NXH0</accession>
<dbReference type="Gene3D" id="2.102.10.10">
    <property type="entry name" value="Rieske [2Fe-2S] iron-sulphur domain"/>
    <property type="match status" value="1"/>
</dbReference>
<dbReference type="EMBL" id="JBHTLS010000104">
    <property type="protein sequence ID" value="MFD1104534.1"/>
    <property type="molecule type" value="Genomic_DNA"/>
</dbReference>
<dbReference type="Gene3D" id="3.90.380.10">
    <property type="entry name" value="Naphthalene 1,2-dioxygenase Alpha Subunit, Chain A, domain 1"/>
    <property type="match status" value="1"/>
</dbReference>
<evidence type="ECO:0000256" key="2">
    <source>
        <dbReference type="ARBA" id="ARBA00022723"/>
    </source>
</evidence>
<evidence type="ECO:0000256" key="1">
    <source>
        <dbReference type="ARBA" id="ARBA00022714"/>
    </source>
</evidence>
<keyword evidence="5" id="KW-0411">Iron-sulfur</keyword>
<dbReference type="PROSITE" id="PS00570">
    <property type="entry name" value="RING_HYDROXYL_ALPHA"/>
    <property type="match status" value="1"/>
</dbReference>
<dbReference type="RefSeq" id="WP_380909862.1">
    <property type="nucleotide sequence ID" value="NZ_JBHTLS010000104.1"/>
</dbReference>
<dbReference type="SUPFAM" id="SSF55961">
    <property type="entry name" value="Bet v1-like"/>
    <property type="match status" value="1"/>
</dbReference>
<protein>
    <submittedName>
        <fullName evidence="7">Rieske 2Fe-2S domain-containing protein</fullName>
    </submittedName>
</protein>
<evidence type="ECO:0000256" key="5">
    <source>
        <dbReference type="ARBA" id="ARBA00023014"/>
    </source>
</evidence>
<dbReference type="InterPro" id="IPR015881">
    <property type="entry name" value="ARHD_Rieske_2Fe_2S"/>
</dbReference>
<organism evidence="7 8">
    <name type="scientific">Sphingobium olei</name>
    <dbReference type="NCBI Taxonomy" id="420955"/>
    <lineage>
        <taxon>Bacteria</taxon>
        <taxon>Pseudomonadati</taxon>
        <taxon>Pseudomonadota</taxon>
        <taxon>Alphaproteobacteria</taxon>
        <taxon>Sphingomonadales</taxon>
        <taxon>Sphingomonadaceae</taxon>
        <taxon>Sphingobium</taxon>
    </lineage>
</organism>
<gene>
    <name evidence="7" type="ORF">ACFQ24_06560</name>
</gene>
<name>A0ABW3NXH0_9SPHN</name>
<keyword evidence="8" id="KW-1185">Reference proteome</keyword>
<dbReference type="InterPro" id="IPR050584">
    <property type="entry name" value="Cholesterol_7-desaturase"/>
</dbReference>
<dbReference type="PANTHER" id="PTHR21266:SF60">
    <property type="entry name" value="3-KETOSTEROID-9-ALPHA-MONOOXYGENASE, OXYGENASE COMPONENT"/>
    <property type="match status" value="1"/>
</dbReference>
<evidence type="ECO:0000259" key="6">
    <source>
        <dbReference type="PROSITE" id="PS51296"/>
    </source>
</evidence>
<dbReference type="Pfam" id="PF19112">
    <property type="entry name" value="VanA_C"/>
    <property type="match status" value="1"/>
</dbReference>
<keyword evidence="4" id="KW-0408">Iron</keyword>